<dbReference type="CDD" id="cd08977">
    <property type="entry name" value="SusD"/>
    <property type="match status" value="1"/>
</dbReference>
<dbReference type="Pfam" id="PF14322">
    <property type="entry name" value="SusD-like_3"/>
    <property type="match status" value="1"/>
</dbReference>
<comment type="subcellular location">
    <subcellularLocation>
        <location evidence="1">Cell outer membrane</location>
    </subcellularLocation>
</comment>
<accession>A0A1N6XBG5</accession>
<evidence type="ECO:0000256" key="2">
    <source>
        <dbReference type="ARBA" id="ARBA00006275"/>
    </source>
</evidence>
<evidence type="ECO:0000256" key="3">
    <source>
        <dbReference type="ARBA" id="ARBA00022729"/>
    </source>
</evidence>
<name>A0A1N6XBG5_9FLAO</name>
<dbReference type="PROSITE" id="PS51257">
    <property type="entry name" value="PROKAR_LIPOPROTEIN"/>
    <property type="match status" value="1"/>
</dbReference>
<keyword evidence="4" id="KW-0472">Membrane</keyword>
<dbReference type="Gene3D" id="1.25.40.390">
    <property type="match status" value="1"/>
</dbReference>
<dbReference type="InterPro" id="IPR033985">
    <property type="entry name" value="SusD-like_N"/>
</dbReference>
<keyword evidence="5" id="KW-0998">Cell outer membrane</keyword>
<evidence type="ECO:0000259" key="7">
    <source>
        <dbReference type="Pfam" id="PF07980"/>
    </source>
</evidence>
<feature type="domain" description="SusD-like N-terminal" evidence="8">
    <location>
        <begin position="58"/>
        <end position="232"/>
    </location>
</feature>
<evidence type="ECO:0000256" key="6">
    <source>
        <dbReference type="SAM" id="SignalP"/>
    </source>
</evidence>
<dbReference type="SUPFAM" id="SSF48452">
    <property type="entry name" value="TPR-like"/>
    <property type="match status" value="1"/>
</dbReference>
<organism evidence="9 10">
    <name type="scientific">Maribacter ulvicola</name>
    <dbReference type="NCBI Taxonomy" id="228959"/>
    <lineage>
        <taxon>Bacteria</taxon>
        <taxon>Pseudomonadati</taxon>
        <taxon>Bacteroidota</taxon>
        <taxon>Flavobacteriia</taxon>
        <taxon>Flavobacteriales</taxon>
        <taxon>Flavobacteriaceae</taxon>
        <taxon>Maribacter</taxon>
    </lineage>
</organism>
<feature type="domain" description="RagB/SusD" evidence="7">
    <location>
        <begin position="370"/>
        <end position="504"/>
    </location>
</feature>
<keyword evidence="3 6" id="KW-0732">Signal</keyword>
<dbReference type="GO" id="GO:0009279">
    <property type="term" value="C:cell outer membrane"/>
    <property type="evidence" value="ECO:0007669"/>
    <property type="project" value="UniProtKB-SubCell"/>
</dbReference>
<dbReference type="EMBL" id="FTMA01000005">
    <property type="protein sequence ID" value="SIQ99571.1"/>
    <property type="molecule type" value="Genomic_DNA"/>
</dbReference>
<feature type="signal peptide" evidence="6">
    <location>
        <begin position="1"/>
        <end position="31"/>
    </location>
</feature>
<feature type="chain" id="PRO_5012613740" evidence="6">
    <location>
        <begin position="32"/>
        <end position="504"/>
    </location>
</feature>
<dbReference type="Proteomes" id="UP000186953">
    <property type="component" value="Unassembled WGS sequence"/>
</dbReference>
<proteinExistence type="inferred from homology"/>
<dbReference type="AlphaFoldDB" id="A0A1N6XBG5"/>
<evidence type="ECO:0000313" key="10">
    <source>
        <dbReference type="Proteomes" id="UP000186953"/>
    </source>
</evidence>
<dbReference type="Pfam" id="PF07980">
    <property type="entry name" value="SusD_RagB"/>
    <property type="match status" value="1"/>
</dbReference>
<dbReference type="InterPro" id="IPR011990">
    <property type="entry name" value="TPR-like_helical_dom_sf"/>
</dbReference>
<reference evidence="10" key="1">
    <citation type="submission" date="2017-01" db="EMBL/GenBank/DDBJ databases">
        <authorList>
            <person name="Varghese N."/>
            <person name="Submissions S."/>
        </authorList>
    </citation>
    <scope>NUCLEOTIDE SEQUENCE [LARGE SCALE GENOMIC DNA]</scope>
    <source>
        <strain evidence="10">DSM 15366</strain>
    </source>
</reference>
<keyword evidence="10" id="KW-1185">Reference proteome</keyword>
<comment type="similarity">
    <text evidence="2">Belongs to the SusD family.</text>
</comment>
<gene>
    <name evidence="9" type="ORF">SAMN05421797_10557</name>
</gene>
<evidence type="ECO:0000256" key="1">
    <source>
        <dbReference type="ARBA" id="ARBA00004442"/>
    </source>
</evidence>
<sequence>MMNRKNKNLNIMKTYRIIAMIVLPFMLVATSCEKDLNLTPESVIGANSYWKNQGDVESYVNGMYVRFRSDANDNLFSWGEARSEVMSYGLQASEGRERYFENTLDQDAAGPDWKNLYTVIHDANLILKYTPAIDFDSETKKNIALAQAHAMRAYCYFIIAKVWGDAPVNTEPTEGFDPVNSFKARNNVTEVISLVKSDIEAALGLFSDNTFSNGRSQWSKPAVNALKGDVYLWTGKLMGGGASDITTALTSLESVRTADVDLLVNYDDIFRYNNKENKEIIMAIHYEDLESGNNFNSGIYIRGDQIPSNGDPIAKALLGEGGGLNRWAPSEVFRNQWTDDDTRKNATYVLMNTENPNNPGVYDQFYASAVIKYRGFVDAGTRKYMDDIVLYRYADVLLMIAEAKNALSQDPTAEMTLIRQRAYGANYPGHEFVSGTLEANDAAILQERLFELSFEGKRWYDLLRFGKAFELVPTLVGEPEHKKLFPISQETISLNGLIDQNPGY</sequence>
<evidence type="ECO:0000259" key="8">
    <source>
        <dbReference type="Pfam" id="PF14322"/>
    </source>
</evidence>
<dbReference type="STRING" id="228959.SAMN05421797_10557"/>
<evidence type="ECO:0000313" key="9">
    <source>
        <dbReference type="EMBL" id="SIQ99571.1"/>
    </source>
</evidence>
<evidence type="ECO:0000256" key="5">
    <source>
        <dbReference type="ARBA" id="ARBA00023237"/>
    </source>
</evidence>
<protein>
    <submittedName>
        <fullName evidence="9">Starch-binding associating with outer membrane</fullName>
    </submittedName>
</protein>
<dbReference type="InterPro" id="IPR012944">
    <property type="entry name" value="SusD_RagB_dom"/>
</dbReference>
<evidence type="ECO:0000256" key="4">
    <source>
        <dbReference type="ARBA" id="ARBA00023136"/>
    </source>
</evidence>